<accession>A0A0J6VK55</accession>
<evidence type="ECO:0000256" key="2">
    <source>
        <dbReference type="ARBA" id="ARBA00023125"/>
    </source>
</evidence>
<dbReference type="Gene3D" id="1.10.10.10">
    <property type="entry name" value="Winged helix-like DNA-binding domain superfamily/Winged helix DNA-binding domain"/>
    <property type="match status" value="1"/>
</dbReference>
<dbReference type="Gene3D" id="1.20.120.530">
    <property type="entry name" value="GntR ligand-binding domain-like"/>
    <property type="match status" value="1"/>
</dbReference>
<dbReference type="SUPFAM" id="SSF48008">
    <property type="entry name" value="GntR ligand-binding domain-like"/>
    <property type="match status" value="1"/>
</dbReference>
<dbReference type="SUPFAM" id="SSF46785">
    <property type="entry name" value="Winged helix' DNA-binding domain"/>
    <property type="match status" value="1"/>
</dbReference>
<dbReference type="InterPro" id="IPR036388">
    <property type="entry name" value="WH-like_DNA-bd_sf"/>
</dbReference>
<sequence>MIAPAGARPAGAVRREQLSDEVAARLRTEIMTGVLRPNTFIRLDETAARLGVSITPIREALRTLRGEGMVELEPHRGHRVVPLSRNDIEDIFWLQSTIAQELAATTARRITDEQIDELEVLNAAMAAAVERQDPDAIAAAEFAFHRTFNRASGRIKLAWFLLHATRYLPPQLFASDRTWGAEAVASHDRLIAALRRRDTATVVDLTEDQFADGLSRLLGYLEQVGLWASRPRAARRGS</sequence>
<dbReference type="Pfam" id="PF00392">
    <property type="entry name" value="GntR"/>
    <property type="match status" value="1"/>
</dbReference>
<keyword evidence="1" id="KW-0805">Transcription regulation</keyword>
<proteinExistence type="predicted"/>
<gene>
    <name evidence="5" type="primary">ydfH_3</name>
    <name evidence="5" type="ORF">MCHLDSM_05516</name>
</gene>
<feature type="domain" description="HTH gntR-type" evidence="4">
    <location>
        <begin position="16"/>
        <end position="83"/>
    </location>
</feature>
<dbReference type="InterPro" id="IPR036390">
    <property type="entry name" value="WH_DNA-bd_sf"/>
</dbReference>
<dbReference type="PANTHER" id="PTHR43537">
    <property type="entry name" value="TRANSCRIPTIONAL REGULATOR, GNTR FAMILY"/>
    <property type="match status" value="1"/>
</dbReference>
<dbReference type="AlphaFoldDB" id="A0A0J6VK55"/>
<dbReference type="RefSeq" id="WP_048472580.1">
    <property type="nucleotide sequence ID" value="NZ_JYNL01000064.1"/>
</dbReference>
<dbReference type="STRING" id="37916.MCHLDSM_05516"/>
<dbReference type="Pfam" id="PF07729">
    <property type="entry name" value="FCD"/>
    <property type="match status" value="1"/>
</dbReference>
<dbReference type="SMART" id="SM00345">
    <property type="entry name" value="HTH_GNTR"/>
    <property type="match status" value="1"/>
</dbReference>
<dbReference type="PANTHER" id="PTHR43537:SF24">
    <property type="entry name" value="GLUCONATE OPERON TRANSCRIPTIONAL REPRESSOR"/>
    <property type="match status" value="1"/>
</dbReference>
<dbReference type="GO" id="GO:0003677">
    <property type="term" value="F:DNA binding"/>
    <property type="evidence" value="ECO:0007669"/>
    <property type="project" value="UniProtKB-KW"/>
</dbReference>
<evidence type="ECO:0000313" key="6">
    <source>
        <dbReference type="Proteomes" id="UP000036513"/>
    </source>
</evidence>
<dbReference type="PROSITE" id="PS50949">
    <property type="entry name" value="HTH_GNTR"/>
    <property type="match status" value="1"/>
</dbReference>
<reference evidence="5 6" key="1">
    <citation type="journal article" date="2015" name="Genome Biol. Evol.">
        <title>Characterization of Three Mycobacterium spp. with Potential Use in Bioremediation by Genome Sequencing and Comparative Genomics.</title>
        <authorList>
            <person name="Das S."/>
            <person name="Pettersson B.M."/>
            <person name="Behra P.R."/>
            <person name="Ramesh M."/>
            <person name="Dasgupta S."/>
            <person name="Bhattacharya A."/>
            <person name="Kirsebom L.A."/>
        </authorList>
    </citation>
    <scope>NUCLEOTIDE SEQUENCE [LARGE SCALE GENOMIC DNA]</scope>
    <source>
        <strain evidence="5 6">DSM 43826</strain>
    </source>
</reference>
<evidence type="ECO:0000256" key="1">
    <source>
        <dbReference type="ARBA" id="ARBA00023015"/>
    </source>
</evidence>
<dbReference type="GO" id="GO:0003700">
    <property type="term" value="F:DNA-binding transcription factor activity"/>
    <property type="evidence" value="ECO:0007669"/>
    <property type="project" value="InterPro"/>
</dbReference>
<keyword evidence="2" id="KW-0238">DNA-binding</keyword>
<dbReference type="PATRIC" id="fig|37916.4.peg.5527"/>
<organism evidence="5 6">
    <name type="scientific">Mycolicibacterium chlorophenolicum</name>
    <dbReference type="NCBI Taxonomy" id="37916"/>
    <lineage>
        <taxon>Bacteria</taxon>
        <taxon>Bacillati</taxon>
        <taxon>Actinomycetota</taxon>
        <taxon>Actinomycetes</taxon>
        <taxon>Mycobacteriales</taxon>
        <taxon>Mycobacteriaceae</taxon>
        <taxon>Mycolicibacterium</taxon>
    </lineage>
</organism>
<evidence type="ECO:0000256" key="3">
    <source>
        <dbReference type="ARBA" id="ARBA00023163"/>
    </source>
</evidence>
<dbReference type="EMBL" id="JYNL01000064">
    <property type="protein sequence ID" value="KMO70624.1"/>
    <property type="molecule type" value="Genomic_DNA"/>
</dbReference>
<dbReference type="InterPro" id="IPR011711">
    <property type="entry name" value="GntR_C"/>
</dbReference>
<dbReference type="SMART" id="SM00895">
    <property type="entry name" value="FCD"/>
    <property type="match status" value="1"/>
</dbReference>
<dbReference type="InterPro" id="IPR008920">
    <property type="entry name" value="TF_FadR/GntR_C"/>
</dbReference>
<dbReference type="CDD" id="cd07377">
    <property type="entry name" value="WHTH_GntR"/>
    <property type="match status" value="1"/>
</dbReference>
<comment type="caution">
    <text evidence="5">The sequence shown here is derived from an EMBL/GenBank/DDBJ whole genome shotgun (WGS) entry which is preliminary data.</text>
</comment>
<dbReference type="SMR" id="A0A0J6VK55"/>
<name>A0A0J6VK55_9MYCO</name>
<evidence type="ECO:0000259" key="4">
    <source>
        <dbReference type="PROSITE" id="PS50949"/>
    </source>
</evidence>
<protein>
    <submittedName>
        <fullName evidence="5">Putative HTH-type transcriptional regulator YdfH</fullName>
    </submittedName>
</protein>
<keyword evidence="3" id="KW-0804">Transcription</keyword>
<evidence type="ECO:0000313" key="5">
    <source>
        <dbReference type="EMBL" id="KMO70624.1"/>
    </source>
</evidence>
<dbReference type="InterPro" id="IPR000524">
    <property type="entry name" value="Tscrpt_reg_HTH_GntR"/>
</dbReference>
<keyword evidence="6" id="KW-1185">Reference proteome</keyword>
<dbReference type="Proteomes" id="UP000036513">
    <property type="component" value="Unassembled WGS sequence"/>
</dbReference>